<dbReference type="GO" id="GO:0007129">
    <property type="term" value="P:homologous chromosome pairing at meiosis"/>
    <property type="evidence" value="ECO:0007669"/>
    <property type="project" value="TreeGrafter"/>
</dbReference>
<dbReference type="STRING" id="1555241.A0A4P9X3B6"/>
<comment type="subcellular location">
    <subcellularLocation>
        <location evidence="1">Nucleus</location>
    </subcellularLocation>
</comment>
<dbReference type="GO" id="GO:0000794">
    <property type="term" value="C:condensed nuclear chromosome"/>
    <property type="evidence" value="ECO:0007669"/>
    <property type="project" value="TreeGrafter"/>
</dbReference>
<dbReference type="Proteomes" id="UP000274922">
    <property type="component" value="Unassembled WGS sequence"/>
</dbReference>
<feature type="domain" description="Homologous-pairing protein 2 winged helix" evidence="10">
    <location>
        <begin position="41"/>
        <end position="98"/>
    </location>
</feature>
<organism evidence="12 13">
    <name type="scientific">Caulochytrium protostelioides</name>
    <dbReference type="NCBI Taxonomy" id="1555241"/>
    <lineage>
        <taxon>Eukaryota</taxon>
        <taxon>Fungi</taxon>
        <taxon>Fungi incertae sedis</taxon>
        <taxon>Chytridiomycota</taxon>
        <taxon>Chytridiomycota incertae sedis</taxon>
        <taxon>Chytridiomycetes</taxon>
        <taxon>Caulochytriales</taxon>
        <taxon>Caulochytriaceae</taxon>
        <taxon>Caulochytrium</taxon>
    </lineage>
</organism>
<dbReference type="PANTHER" id="PTHR15938:SF0">
    <property type="entry name" value="HOMOLOGOUS-PAIRING PROTEIN 2 HOMOLOG"/>
    <property type="match status" value="1"/>
</dbReference>
<evidence type="ECO:0000256" key="1">
    <source>
        <dbReference type="ARBA" id="ARBA00004123"/>
    </source>
</evidence>
<evidence type="ECO:0000259" key="10">
    <source>
        <dbReference type="Pfam" id="PF07106"/>
    </source>
</evidence>
<keyword evidence="5" id="KW-0233">DNA recombination</keyword>
<name>A0A4P9X3B6_9FUNG</name>
<dbReference type="GO" id="GO:0003690">
    <property type="term" value="F:double-stranded DNA binding"/>
    <property type="evidence" value="ECO:0007669"/>
    <property type="project" value="TreeGrafter"/>
</dbReference>
<evidence type="ECO:0000259" key="11">
    <source>
        <dbReference type="Pfam" id="PF18517"/>
    </source>
</evidence>
<keyword evidence="6" id="KW-0539">Nucleus</keyword>
<sequence>MAKAKRPAPEDDEDDAPASRPSKTSSTTKASSATRGDPDADSVVQYLKRQNRPYSANDVFQNLHGAIPKAKVVKLLNDLVEANAIRGKCYGKQWVYVATQEDRPKPSRTEVQATDLQIAQLKEETAALRGDVARLTEAVSKYRSIPTLEALEARRAALQAQADELRTRLAPLEAGQSHVSEKEIKAIRDRRTAALRQWRLRKKLFKDMWDTITENMPTKPKDLMEDLGIETDEAVGAVMPKA</sequence>
<feature type="compositionally biased region" description="Low complexity" evidence="9">
    <location>
        <begin position="18"/>
        <end position="35"/>
    </location>
</feature>
<evidence type="ECO:0000256" key="3">
    <source>
        <dbReference type="ARBA" id="ARBA00016093"/>
    </source>
</evidence>
<dbReference type="InterPro" id="IPR036388">
    <property type="entry name" value="WH-like_DNA-bd_sf"/>
</dbReference>
<feature type="domain" description="Leucine zipper with capping helix" evidence="11">
    <location>
        <begin position="180"/>
        <end position="236"/>
    </location>
</feature>
<dbReference type="Pfam" id="PF07106">
    <property type="entry name" value="WHD_TBPIP"/>
    <property type="match status" value="1"/>
</dbReference>
<dbReference type="Pfam" id="PF18517">
    <property type="entry name" value="LZ3wCH"/>
    <property type="match status" value="1"/>
</dbReference>
<keyword evidence="4 8" id="KW-0175">Coiled coil</keyword>
<dbReference type="GO" id="GO:0010774">
    <property type="term" value="P:meiotic strand invasion involved in reciprocal meiotic recombination"/>
    <property type="evidence" value="ECO:0007669"/>
    <property type="project" value="TreeGrafter"/>
</dbReference>
<evidence type="ECO:0000256" key="9">
    <source>
        <dbReference type="SAM" id="MobiDB-lite"/>
    </source>
</evidence>
<evidence type="ECO:0000256" key="7">
    <source>
        <dbReference type="ARBA" id="ARBA00023254"/>
    </source>
</evidence>
<evidence type="ECO:0000256" key="4">
    <source>
        <dbReference type="ARBA" id="ARBA00023054"/>
    </source>
</evidence>
<accession>A0A4P9X3B6</accession>
<dbReference type="InterPro" id="IPR010776">
    <property type="entry name" value="Hop2_WH_dom"/>
</dbReference>
<evidence type="ECO:0000313" key="13">
    <source>
        <dbReference type="Proteomes" id="UP000274922"/>
    </source>
</evidence>
<dbReference type="OrthoDB" id="272266at2759"/>
<keyword evidence="7" id="KW-0469">Meiosis</keyword>
<feature type="coiled-coil region" evidence="8">
    <location>
        <begin position="118"/>
        <end position="168"/>
    </location>
</feature>
<dbReference type="InterPro" id="IPR040661">
    <property type="entry name" value="LZ3wCH"/>
</dbReference>
<evidence type="ECO:0000256" key="2">
    <source>
        <dbReference type="ARBA" id="ARBA00007922"/>
    </source>
</evidence>
<gene>
    <name evidence="12" type="ORF">CXG81DRAFT_14400</name>
</gene>
<dbReference type="Gene3D" id="1.10.10.10">
    <property type="entry name" value="Winged helix-like DNA-binding domain superfamily/Winged helix DNA-binding domain"/>
    <property type="match status" value="1"/>
</dbReference>
<proteinExistence type="inferred from homology"/>
<reference evidence="13" key="1">
    <citation type="journal article" date="2018" name="Nat. Microbiol.">
        <title>Leveraging single-cell genomics to expand the fungal tree of life.</title>
        <authorList>
            <person name="Ahrendt S.R."/>
            <person name="Quandt C.A."/>
            <person name="Ciobanu D."/>
            <person name="Clum A."/>
            <person name="Salamov A."/>
            <person name="Andreopoulos B."/>
            <person name="Cheng J.F."/>
            <person name="Woyke T."/>
            <person name="Pelin A."/>
            <person name="Henrissat B."/>
            <person name="Reynolds N.K."/>
            <person name="Benny G.L."/>
            <person name="Smith M.E."/>
            <person name="James T.Y."/>
            <person name="Grigoriev I.V."/>
        </authorList>
    </citation>
    <scope>NUCLEOTIDE SEQUENCE [LARGE SCALE GENOMIC DNA]</scope>
    <source>
        <strain evidence="13">ATCC 52028</strain>
    </source>
</reference>
<protein>
    <recommendedName>
        <fullName evidence="3">Homologous-pairing protein 2 homolog</fullName>
    </recommendedName>
</protein>
<comment type="similarity">
    <text evidence="2">Belongs to the HOP2 family.</text>
</comment>
<evidence type="ECO:0000256" key="6">
    <source>
        <dbReference type="ARBA" id="ARBA00023242"/>
    </source>
</evidence>
<evidence type="ECO:0000256" key="5">
    <source>
        <dbReference type="ARBA" id="ARBA00023172"/>
    </source>
</evidence>
<dbReference type="GO" id="GO:0120230">
    <property type="term" value="F:recombinase activator activity"/>
    <property type="evidence" value="ECO:0007669"/>
    <property type="project" value="TreeGrafter"/>
</dbReference>
<dbReference type="AlphaFoldDB" id="A0A4P9X3B6"/>
<keyword evidence="13" id="KW-1185">Reference proteome</keyword>
<dbReference type="PANTHER" id="PTHR15938">
    <property type="entry name" value="TBP-1 INTERACTING PROTEIN"/>
    <property type="match status" value="1"/>
</dbReference>
<dbReference type="EMBL" id="ML014279">
    <property type="protein sequence ID" value="RKO99515.1"/>
    <property type="molecule type" value="Genomic_DNA"/>
</dbReference>
<dbReference type="GO" id="GO:0120231">
    <property type="term" value="C:DNA recombinase auxiliary factor complex"/>
    <property type="evidence" value="ECO:0007669"/>
    <property type="project" value="TreeGrafter"/>
</dbReference>
<dbReference type="GO" id="GO:0000709">
    <property type="term" value="P:meiotic joint molecule formation"/>
    <property type="evidence" value="ECO:0007669"/>
    <property type="project" value="TreeGrafter"/>
</dbReference>
<feature type="region of interest" description="Disordered" evidence="9">
    <location>
        <begin position="1"/>
        <end position="42"/>
    </location>
</feature>
<evidence type="ECO:0000313" key="12">
    <source>
        <dbReference type="EMBL" id="RKO99515.1"/>
    </source>
</evidence>
<evidence type="ECO:0000256" key="8">
    <source>
        <dbReference type="SAM" id="Coils"/>
    </source>
</evidence>